<evidence type="ECO:0000259" key="1">
    <source>
        <dbReference type="PROSITE" id="PS50004"/>
    </source>
</evidence>
<protein>
    <recommendedName>
        <fullName evidence="1">C2 domain-containing protein</fullName>
    </recommendedName>
</protein>
<proteinExistence type="predicted"/>
<dbReference type="Pfam" id="PF00168">
    <property type="entry name" value="C2"/>
    <property type="match status" value="1"/>
</dbReference>
<dbReference type="EMBL" id="JOJR01000511">
    <property type="protein sequence ID" value="RCN36949.1"/>
    <property type="molecule type" value="Genomic_DNA"/>
</dbReference>
<dbReference type="STRING" id="29170.A0A368G127"/>
<dbReference type="Proteomes" id="UP000252519">
    <property type="component" value="Unassembled WGS sequence"/>
</dbReference>
<dbReference type="AlphaFoldDB" id="A0A368G127"/>
<evidence type="ECO:0000313" key="3">
    <source>
        <dbReference type="Proteomes" id="UP000252519"/>
    </source>
</evidence>
<dbReference type="PROSITE" id="PS50004">
    <property type="entry name" value="C2"/>
    <property type="match status" value="1"/>
</dbReference>
<dbReference type="SUPFAM" id="SSF49562">
    <property type="entry name" value="C2 domain (Calcium/lipid-binding domain, CaLB)"/>
    <property type="match status" value="1"/>
</dbReference>
<gene>
    <name evidence="2" type="ORF">ANCCAN_17161</name>
</gene>
<dbReference type="GO" id="GO:0005886">
    <property type="term" value="C:plasma membrane"/>
    <property type="evidence" value="ECO:0007669"/>
    <property type="project" value="TreeGrafter"/>
</dbReference>
<accession>A0A368G127</accession>
<comment type="caution">
    <text evidence="2">The sequence shown here is derived from an EMBL/GenBank/DDBJ whole genome shotgun (WGS) entry which is preliminary data.</text>
</comment>
<dbReference type="OrthoDB" id="195679at2759"/>
<organism evidence="2 3">
    <name type="scientific">Ancylostoma caninum</name>
    <name type="common">Dog hookworm</name>
    <dbReference type="NCBI Taxonomy" id="29170"/>
    <lineage>
        <taxon>Eukaryota</taxon>
        <taxon>Metazoa</taxon>
        <taxon>Ecdysozoa</taxon>
        <taxon>Nematoda</taxon>
        <taxon>Chromadorea</taxon>
        <taxon>Rhabditida</taxon>
        <taxon>Rhabditina</taxon>
        <taxon>Rhabditomorpha</taxon>
        <taxon>Strongyloidea</taxon>
        <taxon>Ancylostomatidae</taxon>
        <taxon>Ancylostomatinae</taxon>
        <taxon>Ancylostoma</taxon>
    </lineage>
</organism>
<dbReference type="GO" id="GO:0070382">
    <property type="term" value="C:exocytic vesicle"/>
    <property type="evidence" value="ECO:0007669"/>
    <property type="project" value="TreeGrafter"/>
</dbReference>
<dbReference type="PANTHER" id="PTHR45716:SF2">
    <property type="entry name" value="BITESIZE, ISOFORM I"/>
    <property type="match status" value="1"/>
</dbReference>
<keyword evidence="3" id="KW-1185">Reference proteome</keyword>
<dbReference type="Gene3D" id="2.60.40.150">
    <property type="entry name" value="C2 domain"/>
    <property type="match status" value="1"/>
</dbReference>
<dbReference type="InterPro" id="IPR000008">
    <property type="entry name" value="C2_dom"/>
</dbReference>
<reference evidence="2 3" key="1">
    <citation type="submission" date="2014-10" db="EMBL/GenBank/DDBJ databases">
        <title>Draft genome of the hookworm Ancylostoma caninum.</title>
        <authorList>
            <person name="Mitreva M."/>
        </authorList>
    </citation>
    <scope>NUCLEOTIDE SEQUENCE [LARGE SCALE GENOMIC DNA]</scope>
    <source>
        <strain evidence="2 3">Baltimore</strain>
    </source>
</reference>
<sequence>LNVDLAEGGRVTPASSRDSLSVTSLATETSADGCTKSSVASQASCHKTTFLGEVQLILSYDIRSACFCVHVIQCRSLPHFGNHKPNPYVKVLLVARDSSVAVLKNKTTPRKAEVNPVFDQILKVIASFFYFSTL</sequence>
<name>A0A368G127_ANCCA</name>
<dbReference type="GO" id="GO:0042043">
    <property type="term" value="F:neurexin family protein binding"/>
    <property type="evidence" value="ECO:0007669"/>
    <property type="project" value="TreeGrafter"/>
</dbReference>
<dbReference type="PANTHER" id="PTHR45716">
    <property type="entry name" value="BITESIZE, ISOFORM I"/>
    <property type="match status" value="1"/>
</dbReference>
<feature type="domain" description="C2" evidence="1">
    <location>
        <begin position="50"/>
        <end position="134"/>
    </location>
</feature>
<feature type="non-terminal residue" evidence="2">
    <location>
        <position position="1"/>
    </location>
</feature>
<evidence type="ECO:0000313" key="2">
    <source>
        <dbReference type="EMBL" id="RCN36949.1"/>
    </source>
</evidence>
<dbReference type="GO" id="GO:0006887">
    <property type="term" value="P:exocytosis"/>
    <property type="evidence" value="ECO:0007669"/>
    <property type="project" value="TreeGrafter"/>
</dbReference>
<dbReference type="InterPro" id="IPR035892">
    <property type="entry name" value="C2_domain_sf"/>
</dbReference>